<dbReference type="OrthoDB" id="9783110at2"/>
<dbReference type="InterPro" id="IPR050330">
    <property type="entry name" value="Bact_OuterMem_StrucFunc"/>
</dbReference>
<keyword evidence="6 7" id="KW-0472">Membrane</keyword>
<evidence type="ECO:0000313" key="10">
    <source>
        <dbReference type="EMBL" id="CAJ54537.1"/>
    </source>
</evidence>
<dbReference type="EMBL" id="AM180252">
    <property type="protein sequence ID" value="CAJ54537.1"/>
    <property type="molecule type" value="Genomic_DNA"/>
</dbReference>
<organism evidence="10 11">
    <name type="scientific">Lawsonia intracellularis (strain PHE/MN1-00)</name>
    <dbReference type="NCBI Taxonomy" id="363253"/>
    <lineage>
        <taxon>Bacteria</taxon>
        <taxon>Pseudomonadati</taxon>
        <taxon>Thermodesulfobacteriota</taxon>
        <taxon>Desulfovibrionia</taxon>
        <taxon>Desulfovibrionales</taxon>
        <taxon>Desulfovibrionaceae</taxon>
        <taxon>Lawsonia</taxon>
    </lineage>
</organism>
<dbReference type="Proteomes" id="UP000002430">
    <property type="component" value="Chromosome"/>
</dbReference>
<evidence type="ECO:0000256" key="3">
    <source>
        <dbReference type="ARBA" id="ARBA00022475"/>
    </source>
</evidence>
<dbReference type="AlphaFoldDB" id="Q1MR39"/>
<accession>Q1MR39</accession>
<dbReference type="Gene3D" id="3.30.1330.60">
    <property type="entry name" value="OmpA-like domain"/>
    <property type="match status" value="1"/>
</dbReference>
<feature type="transmembrane region" description="Helical" evidence="8">
    <location>
        <begin position="7"/>
        <end position="27"/>
    </location>
</feature>
<dbReference type="Pfam" id="PF13677">
    <property type="entry name" value="MotB_plug"/>
    <property type="match status" value="1"/>
</dbReference>
<comment type="similarity">
    <text evidence="2">Belongs to the MotB family.</text>
</comment>
<dbReference type="InterPro" id="IPR025713">
    <property type="entry name" value="MotB-like_N_dom"/>
</dbReference>
<dbReference type="HOGENOM" id="CLU_016890_0_1_7"/>
<evidence type="ECO:0000256" key="5">
    <source>
        <dbReference type="ARBA" id="ARBA00022989"/>
    </source>
</evidence>
<proteinExistence type="inferred from homology"/>
<keyword evidence="11" id="KW-1185">Reference proteome</keyword>
<dbReference type="KEGG" id="lip:LI0483"/>
<dbReference type="InterPro" id="IPR036737">
    <property type="entry name" value="OmpA-like_sf"/>
</dbReference>
<reference evidence="10 11" key="1">
    <citation type="submission" date="2005-11" db="EMBL/GenBank/DDBJ databases">
        <title>The complete genome sequence of Lawsonia intracellularis: the causative agent of proliferative enteropathy.</title>
        <authorList>
            <person name="Kaur K."/>
            <person name="Zhang Q."/>
            <person name="Beckler D."/>
            <person name="Munir S."/>
            <person name="Li L."/>
            <person name="Kinsley K."/>
            <person name="Herron L."/>
            <person name="Peterson A."/>
            <person name="May B."/>
            <person name="Singh S."/>
            <person name="Gebhart C."/>
            <person name="Kapur V."/>
        </authorList>
    </citation>
    <scope>NUCLEOTIDE SEQUENCE [LARGE SCALE GENOMIC DNA]</scope>
    <source>
        <strain evidence="10 11">PHE/MN1-00</strain>
    </source>
</reference>
<dbReference type="RefSeq" id="WP_011526567.1">
    <property type="nucleotide sequence ID" value="NC_008011.1"/>
</dbReference>
<evidence type="ECO:0000256" key="1">
    <source>
        <dbReference type="ARBA" id="ARBA00004162"/>
    </source>
</evidence>
<dbReference type="eggNOG" id="COG1360">
    <property type="taxonomic scope" value="Bacteria"/>
</dbReference>
<keyword evidence="10" id="KW-0969">Cilium</keyword>
<dbReference type="PANTHER" id="PTHR30329">
    <property type="entry name" value="STATOR ELEMENT OF FLAGELLAR MOTOR COMPLEX"/>
    <property type="match status" value="1"/>
</dbReference>
<protein>
    <submittedName>
        <fullName evidence="10">Flagellar motor protein</fullName>
    </submittedName>
</protein>
<dbReference type="STRING" id="363253.LI0483"/>
<comment type="subcellular location">
    <subcellularLocation>
        <location evidence="1">Cell membrane</location>
        <topology evidence="1">Single-pass membrane protein</topology>
    </subcellularLocation>
</comment>
<dbReference type="SUPFAM" id="SSF103088">
    <property type="entry name" value="OmpA-like"/>
    <property type="match status" value="1"/>
</dbReference>
<evidence type="ECO:0000256" key="6">
    <source>
        <dbReference type="ARBA" id="ARBA00023136"/>
    </source>
</evidence>
<name>Q1MR39_LAWIP</name>
<feature type="domain" description="OmpA-like" evidence="9">
    <location>
        <begin position="109"/>
        <end position="229"/>
    </location>
</feature>
<evidence type="ECO:0000313" key="11">
    <source>
        <dbReference type="Proteomes" id="UP000002430"/>
    </source>
</evidence>
<keyword evidence="10" id="KW-0282">Flagellum</keyword>
<keyword evidence="10" id="KW-0966">Cell projection</keyword>
<dbReference type="Pfam" id="PF00691">
    <property type="entry name" value="OmpA"/>
    <property type="match status" value="1"/>
</dbReference>
<dbReference type="InterPro" id="IPR006665">
    <property type="entry name" value="OmpA-like"/>
</dbReference>
<evidence type="ECO:0000256" key="2">
    <source>
        <dbReference type="ARBA" id="ARBA00008914"/>
    </source>
</evidence>
<evidence type="ECO:0000259" key="9">
    <source>
        <dbReference type="PROSITE" id="PS51123"/>
    </source>
</evidence>
<evidence type="ECO:0000256" key="4">
    <source>
        <dbReference type="ARBA" id="ARBA00022692"/>
    </source>
</evidence>
<keyword evidence="3" id="KW-1003">Cell membrane</keyword>
<dbReference type="PROSITE" id="PS51123">
    <property type="entry name" value="OMPA_2"/>
    <property type="match status" value="1"/>
</dbReference>
<dbReference type="CDD" id="cd07185">
    <property type="entry name" value="OmpA_C-like"/>
    <property type="match status" value="1"/>
</dbReference>
<evidence type="ECO:0000256" key="7">
    <source>
        <dbReference type="PROSITE-ProRule" id="PRU00473"/>
    </source>
</evidence>
<sequence length="237" mass="25991">MSGSWKVAYADFVTAMMAFFLLMWILAMTPPEVKEGLAAYFSSSDATFKTPDSSPISNNPLINQIDKLDTRQLKINETEQSHYALANKLKKMLMADAIPQSATGISADDVGVLLRVNSNSTFLPGTATLTPEGKKVMGTVLAVLREYNLYLVIRGHADIGEITKGSPFASNWELSGARAAAAAQYLVEHGIKASRIRSVGYADTRPLEPSSPEGSTKNRRIEFYFHRPEVMSYGVVY</sequence>
<evidence type="ECO:0000256" key="8">
    <source>
        <dbReference type="SAM" id="Phobius"/>
    </source>
</evidence>
<dbReference type="GO" id="GO:0005886">
    <property type="term" value="C:plasma membrane"/>
    <property type="evidence" value="ECO:0007669"/>
    <property type="project" value="UniProtKB-SubCell"/>
</dbReference>
<keyword evidence="5 8" id="KW-1133">Transmembrane helix</keyword>
<keyword evidence="4 8" id="KW-0812">Transmembrane</keyword>
<dbReference type="PANTHER" id="PTHR30329:SF21">
    <property type="entry name" value="LIPOPROTEIN YIAD-RELATED"/>
    <property type="match status" value="1"/>
</dbReference>
<gene>
    <name evidence="10" type="primary">motB</name>
    <name evidence="10" type="ordered locus">LI0483</name>
</gene>